<accession>A0A2R6Y5K5</accession>
<protein>
    <submittedName>
        <fullName evidence="2">Lysophospholipase</fullName>
    </submittedName>
</protein>
<organism evidence="2 3">
    <name type="scientific">Candidatus Carbonibacillus altaicus</name>
    <dbReference type="NCBI Taxonomy" id="2163959"/>
    <lineage>
        <taxon>Bacteria</taxon>
        <taxon>Bacillati</taxon>
        <taxon>Bacillota</taxon>
        <taxon>Bacilli</taxon>
        <taxon>Bacillales</taxon>
        <taxon>Candidatus Carbonibacillus</taxon>
    </lineage>
</organism>
<dbReference type="EMBL" id="PEBX01000001">
    <property type="protein sequence ID" value="PTQ57956.1"/>
    <property type="molecule type" value="Genomic_DNA"/>
</dbReference>
<evidence type="ECO:0000313" key="3">
    <source>
        <dbReference type="Proteomes" id="UP000244338"/>
    </source>
</evidence>
<dbReference type="Pfam" id="PF12146">
    <property type="entry name" value="Hydrolase_4"/>
    <property type="match status" value="1"/>
</dbReference>
<comment type="caution">
    <text evidence="2">The sequence shown here is derived from an EMBL/GenBank/DDBJ whole genome shotgun (WGS) entry which is preliminary data.</text>
</comment>
<proteinExistence type="predicted"/>
<evidence type="ECO:0000259" key="1">
    <source>
        <dbReference type="Pfam" id="PF12146"/>
    </source>
</evidence>
<feature type="domain" description="Serine aminopeptidase S33" evidence="1">
    <location>
        <begin position="13"/>
        <end position="267"/>
    </location>
</feature>
<dbReference type="Proteomes" id="UP000244338">
    <property type="component" value="Unassembled WGS sequence"/>
</dbReference>
<gene>
    <name evidence="2" type="ORF">BSOLF_0467</name>
</gene>
<dbReference type="Gene3D" id="3.40.50.1820">
    <property type="entry name" value="alpha/beta hydrolase"/>
    <property type="match status" value="1"/>
</dbReference>
<name>A0A2R6Y5K5_9BACL</name>
<reference evidence="3" key="1">
    <citation type="journal article" date="2018" name="Sci. Rep.">
        <title>Lignite coal burning seam in the remote Altai Mountains harbors a hydrogen-driven thermophilic microbial community.</title>
        <authorList>
            <person name="Kadnikov V.V."/>
            <person name="Mardanov A.V."/>
            <person name="Ivasenko D.A."/>
            <person name="Antsiferov D.V."/>
            <person name="Beletsky A.V."/>
            <person name="Karnachuk O.V."/>
            <person name="Ravin N.V."/>
        </authorList>
    </citation>
    <scope>NUCLEOTIDE SEQUENCE [LARGE SCALE GENOMIC DNA]</scope>
</reference>
<dbReference type="InterPro" id="IPR051044">
    <property type="entry name" value="MAG_DAG_Lipase"/>
</dbReference>
<dbReference type="InterPro" id="IPR029058">
    <property type="entry name" value="AB_hydrolase_fold"/>
</dbReference>
<dbReference type="SUPFAM" id="SSF53474">
    <property type="entry name" value="alpha/beta-Hydrolases"/>
    <property type="match status" value="1"/>
</dbReference>
<dbReference type="PRINTS" id="PR00111">
    <property type="entry name" value="ABHYDROLASE"/>
</dbReference>
<evidence type="ECO:0000313" key="2">
    <source>
        <dbReference type="EMBL" id="PTQ57956.1"/>
    </source>
</evidence>
<dbReference type="InterPro" id="IPR000073">
    <property type="entry name" value="AB_hydrolase_1"/>
</dbReference>
<dbReference type="InterPro" id="IPR022742">
    <property type="entry name" value="Hydrolase_4"/>
</dbReference>
<dbReference type="AlphaFoldDB" id="A0A2R6Y5K5"/>
<sequence>MMETTWRAWLAENPRAALYIVHGLGEHAGRYEKTAGALNRHGISVFSQDLPGFGRTSGRRGDVKSFDILLDTVTEGMRRIAQNVPEVPRFLLGHSLGGLLALAWVMGEKDGMRAPFINELRGVLLSSPALAIKQPPPPWQDRLARVLARIWPTLTLSTGISSRSLSHDPDIVHAYDRDPYVHRFISLRFYRQFQETMAWVRTHPEALPRHLPVLMMQAGWDQLVDSSALVQFYETVKRLRNASQDEEKELKLIIWEDWYHELLNEPESDQVIAAIVDFIFRHTNHHPNHHTKEN</sequence>
<dbReference type="PANTHER" id="PTHR11614">
    <property type="entry name" value="PHOSPHOLIPASE-RELATED"/>
    <property type="match status" value="1"/>
</dbReference>